<dbReference type="AlphaFoldDB" id="A0A4Q1BQS0"/>
<proteinExistence type="predicted"/>
<keyword evidence="4" id="KW-1185">Reference proteome</keyword>
<keyword evidence="1" id="KW-0175">Coiled coil</keyword>
<feature type="coiled-coil region" evidence="1">
    <location>
        <begin position="63"/>
        <end position="90"/>
    </location>
</feature>
<reference evidence="3 4" key="1">
    <citation type="submission" date="2016-06" db="EMBL/GenBank/DDBJ databases">
        <title>Evolution of pathogenesis and genome organization in the Tremellales.</title>
        <authorList>
            <person name="Cuomo C."/>
            <person name="Litvintseva A."/>
            <person name="Heitman J."/>
            <person name="Chen Y."/>
            <person name="Sun S."/>
            <person name="Springer D."/>
            <person name="Dromer F."/>
            <person name="Young S."/>
            <person name="Zeng Q."/>
            <person name="Chapman S."/>
            <person name="Gujja S."/>
            <person name="Saif S."/>
            <person name="Birren B."/>
        </authorList>
    </citation>
    <scope>NUCLEOTIDE SEQUENCE [LARGE SCALE GENOMIC DNA]</scope>
    <source>
        <strain evidence="3 4">ATCC 28783</strain>
    </source>
</reference>
<organism evidence="3 4">
    <name type="scientific">Tremella mesenterica</name>
    <name type="common">Jelly fungus</name>
    <dbReference type="NCBI Taxonomy" id="5217"/>
    <lineage>
        <taxon>Eukaryota</taxon>
        <taxon>Fungi</taxon>
        <taxon>Dikarya</taxon>
        <taxon>Basidiomycota</taxon>
        <taxon>Agaricomycotina</taxon>
        <taxon>Tremellomycetes</taxon>
        <taxon>Tremellales</taxon>
        <taxon>Tremellaceae</taxon>
        <taxon>Tremella</taxon>
    </lineage>
</organism>
<dbReference type="InParanoid" id="A0A4Q1BQS0"/>
<dbReference type="OrthoDB" id="2596179at2759"/>
<evidence type="ECO:0000256" key="1">
    <source>
        <dbReference type="SAM" id="Coils"/>
    </source>
</evidence>
<dbReference type="VEuPathDB" id="FungiDB:TREMEDRAFT_61228"/>
<comment type="caution">
    <text evidence="3">The sequence shown here is derived from an EMBL/GenBank/DDBJ whole genome shotgun (WGS) entry which is preliminary data.</text>
</comment>
<feature type="region of interest" description="Disordered" evidence="2">
    <location>
        <begin position="162"/>
        <end position="201"/>
    </location>
</feature>
<accession>A0A4Q1BQS0</accession>
<dbReference type="EMBL" id="SDIL01000022">
    <property type="protein sequence ID" value="RXK40172.1"/>
    <property type="molecule type" value="Genomic_DNA"/>
</dbReference>
<gene>
    <name evidence="3" type="ORF">M231_02630</name>
</gene>
<sequence>MLRYGAGTRYPSRRLLSLRQTLRVIPQRRSWSDDPTFRPPPISSRIRPIIPFLIYWTFVTSLALNLLKIRKRAEEDNDRYQARISVLQGVIRGLEEGRVDEEEMRRDLEMVGLRDRRGKEVVGDLGIVRPLSWREALFGLSKGKDTSVHEGDAETSLQEWLEAVGSSPSTTSHPSPPLFEGRAGPDNSGGTRRAPSSRVYL</sequence>
<name>A0A4Q1BQS0_TREME</name>
<dbReference type="Proteomes" id="UP000289152">
    <property type="component" value="Unassembled WGS sequence"/>
</dbReference>
<evidence type="ECO:0000313" key="3">
    <source>
        <dbReference type="EMBL" id="RXK40172.1"/>
    </source>
</evidence>
<evidence type="ECO:0000313" key="4">
    <source>
        <dbReference type="Proteomes" id="UP000289152"/>
    </source>
</evidence>
<dbReference type="OMA" id="EEDNDRY"/>
<evidence type="ECO:0000256" key="2">
    <source>
        <dbReference type="SAM" id="MobiDB-lite"/>
    </source>
</evidence>
<protein>
    <submittedName>
        <fullName evidence="3">Uncharacterized protein</fullName>
    </submittedName>
</protein>